<dbReference type="Pfam" id="PF13548">
    <property type="entry name" value="DUF4126"/>
    <property type="match status" value="1"/>
</dbReference>
<comment type="caution">
    <text evidence="4">The sequence shown here is derived from an EMBL/GenBank/DDBJ whole genome shotgun (WGS) entry which is preliminary data.</text>
</comment>
<gene>
    <name evidence="4" type="ORF">GCM10007891_28840</name>
</gene>
<evidence type="ECO:0000256" key="2">
    <source>
        <dbReference type="SAM" id="Phobius"/>
    </source>
</evidence>
<reference evidence="4" key="2">
    <citation type="submission" date="2023-01" db="EMBL/GenBank/DDBJ databases">
        <title>Draft genome sequence of Methylophaga thalassica strain NBRC 102424.</title>
        <authorList>
            <person name="Sun Q."/>
            <person name="Mori K."/>
        </authorList>
    </citation>
    <scope>NUCLEOTIDE SEQUENCE</scope>
    <source>
        <strain evidence="4">NBRC 102424</strain>
    </source>
</reference>
<sequence>MEAVNIIALSMGAAWASGINLYATIFMLGYMGMTGNIVLPDELQLLTDPMVMAAAGFMYCVEFFADKIPGVDSGWDTMHTFIRIPAGAMLAAGAVGDVSPAVELTAALLGGTLAAGSHATKAGSRLLINTSPEPVTNWAASISEDLLVIAGLWTALHHPVLFLIALVVFVVLMIWLLPRLWRLLKAIFQKVGAWLGLTKPTESNPVEPIPTETTPPVKKIEHDPH</sequence>
<feature type="region of interest" description="Disordered" evidence="1">
    <location>
        <begin position="204"/>
        <end position="225"/>
    </location>
</feature>
<evidence type="ECO:0000259" key="3">
    <source>
        <dbReference type="Pfam" id="PF13548"/>
    </source>
</evidence>
<protein>
    <recommendedName>
        <fullName evidence="3">DUF4126 domain-containing protein</fullName>
    </recommendedName>
</protein>
<keyword evidence="5" id="KW-1185">Reference proteome</keyword>
<dbReference type="Proteomes" id="UP001161423">
    <property type="component" value="Unassembled WGS sequence"/>
</dbReference>
<feature type="compositionally biased region" description="Low complexity" evidence="1">
    <location>
        <begin position="205"/>
        <end position="217"/>
    </location>
</feature>
<keyword evidence="2" id="KW-1133">Transmembrane helix</keyword>
<feature type="transmembrane region" description="Helical" evidence="2">
    <location>
        <begin position="156"/>
        <end position="177"/>
    </location>
</feature>
<accession>A0ABQ5U2G5</accession>
<dbReference type="EMBL" id="BSND01000013">
    <property type="protein sequence ID" value="GLQ01031.1"/>
    <property type="molecule type" value="Genomic_DNA"/>
</dbReference>
<organism evidence="4 5">
    <name type="scientific">Methylophaga thalassica</name>
    <dbReference type="NCBI Taxonomy" id="40223"/>
    <lineage>
        <taxon>Bacteria</taxon>
        <taxon>Pseudomonadati</taxon>
        <taxon>Pseudomonadota</taxon>
        <taxon>Gammaproteobacteria</taxon>
        <taxon>Thiotrichales</taxon>
        <taxon>Piscirickettsiaceae</taxon>
        <taxon>Methylophaga</taxon>
    </lineage>
</organism>
<evidence type="ECO:0000313" key="5">
    <source>
        <dbReference type="Proteomes" id="UP001161423"/>
    </source>
</evidence>
<evidence type="ECO:0000256" key="1">
    <source>
        <dbReference type="SAM" id="MobiDB-lite"/>
    </source>
</evidence>
<evidence type="ECO:0000313" key="4">
    <source>
        <dbReference type="EMBL" id="GLQ01031.1"/>
    </source>
</evidence>
<name>A0ABQ5U2G5_9GAMM</name>
<dbReference type="InterPro" id="IPR025196">
    <property type="entry name" value="DUF4126"/>
</dbReference>
<feature type="domain" description="DUF4126" evidence="3">
    <location>
        <begin position="7"/>
        <end position="178"/>
    </location>
</feature>
<keyword evidence="2" id="KW-0472">Membrane</keyword>
<dbReference type="RefSeq" id="WP_273178926.1">
    <property type="nucleotide sequence ID" value="NZ_BSND01000013.1"/>
</dbReference>
<proteinExistence type="predicted"/>
<keyword evidence="2" id="KW-0812">Transmembrane</keyword>
<feature type="transmembrane region" description="Helical" evidence="2">
    <location>
        <begin position="6"/>
        <end position="33"/>
    </location>
</feature>
<reference evidence="4" key="1">
    <citation type="journal article" date="2014" name="Int. J. Syst. Evol. Microbiol.">
        <title>Complete genome of a new Firmicutes species belonging to the dominant human colonic microbiota ('Ruminococcus bicirculans') reveals two chromosomes and a selective capacity to utilize plant glucans.</title>
        <authorList>
            <consortium name="NISC Comparative Sequencing Program"/>
            <person name="Wegmann U."/>
            <person name="Louis P."/>
            <person name="Goesmann A."/>
            <person name="Henrissat B."/>
            <person name="Duncan S.H."/>
            <person name="Flint H.J."/>
        </authorList>
    </citation>
    <scope>NUCLEOTIDE SEQUENCE</scope>
    <source>
        <strain evidence="4">NBRC 102424</strain>
    </source>
</reference>